<dbReference type="VEuPathDB" id="FungiDB:QG37_03070"/>
<accession>A0A0L0P1G9</accession>
<dbReference type="PANTHER" id="PTHR14374:SF0">
    <property type="entry name" value="TRAFFICKING PROTEIN PARTICLE COMPLEX SUBUNIT 11"/>
    <property type="match status" value="1"/>
</dbReference>
<dbReference type="VEuPathDB" id="FungiDB:B9J08_001030"/>
<dbReference type="VEuPathDB" id="FungiDB:CJI97_001050"/>
<dbReference type="VEuPathDB" id="FungiDB:CJI96_0001416"/>
<dbReference type="Proteomes" id="UP000037122">
    <property type="component" value="Unassembled WGS sequence"/>
</dbReference>
<dbReference type="EMBL" id="LGST01000020">
    <property type="protein sequence ID" value="KNE00120.1"/>
    <property type="molecule type" value="Genomic_DNA"/>
</dbReference>
<protein>
    <recommendedName>
        <fullName evidence="1">Trafficking protein particle complex subunit 11 domain-containing protein</fullName>
    </recommendedName>
</protein>
<reference evidence="3" key="1">
    <citation type="journal article" date="2015" name="BMC Genomics">
        <title>Draft genome of a commonly misdiagnosed multidrug resistant pathogen Candida auris.</title>
        <authorList>
            <person name="Chatterjee S."/>
            <person name="Alampalli S.V."/>
            <person name="Nageshan R.K."/>
            <person name="Chettiar S.T."/>
            <person name="Joshi S."/>
            <person name="Tatu U.S."/>
        </authorList>
    </citation>
    <scope>NUCLEOTIDE SEQUENCE [LARGE SCALE GENOMIC DNA]</scope>
    <source>
        <strain evidence="3">6684</strain>
    </source>
</reference>
<evidence type="ECO:0000313" key="2">
    <source>
        <dbReference type="EMBL" id="KNE00120.1"/>
    </source>
</evidence>
<dbReference type="VEuPathDB" id="FungiDB:CJI96_0001417"/>
<organism evidence="2 3">
    <name type="scientific">Candidozyma auris</name>
    <name type="common">Yeast</name>
    <name type="synonym">Candida auris</name>
    <dbReference type="NCBI Taxonomy" id="498019"/>
    <lineage>
        <taxon>Eukaryota</taxon>
        <taxon>Fungi</taxon>
        <taxon>Dikarya</taxon>
        <taxon>Ascomycota</taxon>
        <taxon>Saccharomycotina</taxon>
        <taxon>Pichiomycetes</taxon>
        <taxon>Metschnikowiaceae</taxon>
        <taxon>Candidozyma</taxon>
    </lineage>
</organism>
<gene>
    <name evidence="2" type="ORF">QG37_03070</name>
</gene>
<evidence type="ECO:0000259" key="1">
    <source>
        <dbReference type="Pfam" id="PF11817"/>
    </source>
</evidence>
<dbReference type="AlphaFoldDB" id="A0A0L0P1G9"/>
<dbReference type="Pfam" id="PF11817">
    <property type="entry name" value="Foie-gras_1"/>
    <property type="match status" value="1"/>
</dbReference>
<dbReference type="VEuPathDB" id="FungiDB:CJJ09_002995"/>
<evidence type="ECO:0000313" key="3">
    <source>
        <dbReference type="Proteomes" id="UP000037122"/>
    </source>
</evidence>
<dbReference type="PANTHER" id="PTHR14374">
    <property type="entry name" value="FOIE GRAS"/>
    <property type="match status" value="1"/>
</dbReference>
<dbReference type="VEuPathDB" id="FungiDB:CJJ07_001492"/>
<proteinExistence type="predicted"/>
<dbReference type="VEuPathDB" id="FungiDB:CJJ09_002996"/>
<dbReference type="InterPro" id="IPR021773">
    <property type="entry name" value="TPC11"/>
</dbReference>
<feature type="domain" description="Trafficking protein particle complex subunit 11" evidence="1">
    <location>
        <begin position="309"/>
        <end position="551"/>
    </location>
</feature>
<comment type="caution">
    <text evidence="2">The sequence shown here is derived from an EMBL/GenBank/DDBJ whole genome shotgun (WGS) entry which is preliminary data.</text>
</comment>
<name>A0A0L0P1G9_CANAR</name>
<sequence>MEFYEQCQIQQVAPLITLSLHELNATSHLKCHLRKSDIANCVWDNSILKNRLLSAKYILEFCDEETARARIETRPKEDGAHSLISPFNVESDLFPNGILSEQWFLKYTRDVPFAFVQTHLLDDDPTTDEALGLALAAKRQEYASFGVKYVAVLLSDGDPIADQDRVDKLRLVSGLPRLTGIFYLNADPETLERDCGILASSIFSNLKALAADFYSGVEARIKQRYKKYYTMPSFDNVDTKISLTPKFLEVRNMIKQAVILQFIHPHNIESSFTMLETSYERLIELTADHADAFFSPSASAHDAKLYAHFRRLLDTIAIHLIRGYLSTEEPTAALRKHEAHIANVLDLCKDQCKEENMAWVAVQYQWIGELMLMVPQSVLSDLNLDHQVKQKAYQNSLAYFGGSNFHDSFNSTIVTQSFLMYLKAFSKLENAIPDKIQLPYITSLANAVKFLRHKLHLLQRSQECLINATQHGTIHSLLKGFFMYIEWLLAEELFSMGQYEEAEKHYITVLNHEGTEKWSSLFQLLTQRLSMIYEKTDKYEQQLESIVRLASQKTPIRDSASVPITLKRSVDIALDEKSQFFSVAVNLFSETLKKEFFEFDTIVSQIEIEPIFQASKLEGLIEDSKADLKITKIEVNFDGRLVILTHEDRNEKVCQVRLDGTSEYKADLLKLGKGGVLQLFHEVTKPGKYKVESIALYSTLLVRSGEHTVNFKRSELHSFLSVARPVTSFTALLKTEQNSFKRHVIRTHGHQAIECVVQPYKPEVRVELLEPLQFIIMGEKFEMPMNIRFLRPPHEKANISSLSILVKSRLLEGEVEQDYVIPHTNWKLLKDDENLSILDEFKNAKESLQGTLQISLRRPPSVKPKQEITFVIEMQLIVGESNKSTSVYDLDTIEIPVLAKPFDYEYDVKTRFRDDSSLDMRNPFILSTDQADAERNFSMPLPSRVWASTARVIDTHKLIESNNIRVKKCLFLIRSKNTEVDVKPSGSTEENALEYSQTFITSSRHRFSLRLASVIISSVFIWSRGESELENEFETDDWEVSLLLQDPRVILHRVEANDGKAFLEYVIENPTPRIFTFTTTLKTEDSALRGVDWNFEDPSNIYPLHQAAFPVLPFSRHNMAYTGKFQVEDATSTSIELPNLQVYDLNYKVSLPTLPVDDKVVVEGDVLYLKQ</sequence>